<dbReference type="InterPro" id="IPR035371">
    <property type="entry name" value="Nrap_D6"/>
</dbReference>
<dbReference type="GO" id="GO:0034456">
    <property type="term" value="C:UTP-C complex"/>
    <property type="evidence" value="ECO:0007669"/>
    <property type="project" value="TreeGrafter"/>
</dbReference>
<feature type="domain" description="Nrap protein" evidence="7">
    <location>
        <begin position="202"/>
        <end position="351"/>
    </location>
</feature>
<keyword evidence="5" id="KW-0690">Ribosome biogenesis</keyword>
<reference evidence="14" key="1">
    <citation type="submission" date="2014-04" db="EMBL/GenBank/DDBJ databases">
        <title>Evolutionary Origins and Diversification of the Mycorrhizal Mutualists.</title>
        <authorList>
            <consortium name="DOE Joint Genome Institute"/>
            <consortium name="Mycorrhizal Genomics Consortium"/>
            <person name="Kohler A."/>
            <person name="Kuo A."/>
            <person name="Nagy L.G."/>
            <person name="Floudas D."/>
            <person name="Copeland A."/>
            <person name="Barry K.W."/>
            <person name="Cichocki N."/>
            <person name="Veneault-Fourrey C."/>
            <person name="LaButti K."/>
            <person name="Lindquist E.A."/>
            <person name="Lipzen A."/>
            <person name="Lundell T."/>
            <person name="Morin E."/>
            <person name="Murat C."/>
            <person name="Riley R."/>
            <person name="Ohm R."/>
            <person name="Sun H."/>
            <person name="Tunlid A."/>
            <person name="Henrissat B."/>
            <person name="Grigoriev I.V."/>
            <person name="Hibbett D.S."/>
            <person name="Martin F."/>
        </authorList>
    </citation>
    <scope>NUCLEOTIDE SEQUENCE [LARGE SCALE GENOMIC DNA]</scope>
    <source>
        <strain evidence="14">FD-334 SS-4</strain>
    </source>
</reference>
<dbReference type="Pfam" id="PF03813">
    <property type="entry name" value="Nrap"/>
    <property type="match status" value="1"/>
</dbReference>
<feature type="compositionally biased region" description="Acidic residues" evidence="6">
    <location>
        <begin position="38"/>
        <end position="54"/>
    </location>
</feature>
<dbReference type="GO" id="GO:0032545">
    <property type="term" value="C:CURI complex"/>
    <property type="evidence" value="ECO:0007669"/>
    <property type="project" value="TreeGrafter"/>
</dbReference>
<dbReference type="Gene3D" id="1.10.1410.10">
    <property type="match status" value="2"/>
</dbReference>
<feature type="domain" description="Nrap protein" evidence="8">
    <location>
        <begin position="355"/>
        <end position="514"/>
    </location>
</feature>
<feature type="region of interest" description="Disordered" evidence="6">
    <location>
        <begin position="1"/>
        <end position="88"/>
    </location>
</feature>
<dbReference type="InterPro" id="IPR005554">
    <property type="entry name" value="NOL6/Upt22"/>
</dbReference>
<dbReference type="Pfam" id="PF17403">
    <property type="entry name" value="Nrap_D2"/>
    <property type="match status" value="1"/>
</dbReference>
<evidence type="ECO:0000256" key="3">
    <source>
        <dbReference type="ARBA" id="ARBA00022884"/>
    </source>
</evidence>
<evidence type="ECO:0000259" key="7">
    <source>
        <dbReference type="Pfam" id="PF03813"/>
    </source>
</evidence>
<keyword evidence="14" id="KW-1185">Reference proteome</keyword>
<evidence type="ECO:0000256" key="1">
    <source>
        <dbReference type="ARBA" id="ARBA00004604"/>
    </source>
</evidence>
<keyword evidence="3 5" id="KW-0694">RNA-binding</keyword>
<dbReference type="Pfam" id="PF17404">
    <property type="entry name" value="Nrap_D3"/>
    <property type="match status" value="1"/>
</dbReference>
<dbReference type="PANTHER" id="PTHR17972:SF0">
    <property type="entry name" value="NUCLEOLAR PROTEIN 6"/>
    <property type="match status" value="1"/>
</dbReference>
<dbReference type="InterPro" id="IPR035368">
    <property type="entry name" value="Nrap_D3"/>
</dbReference>
<dbReference type="GO" id="GO:0006409">
    <property type="term" value="P:tRNA export from nucleus"/>
    <property type="evidence" value="ECO:0007669"/>
    <property type="project" value="TreeGrafter"/>
</dbReference>
<dbReference type="GO" id="GO:0032040">
    <property type="term" value="C:small-subunit processome"/>
    <property type="evidence" value="ECO:0007669"/>
    <property type="project" value="TreeGrafter"/>
</dbReference>
<comment type="subcellular location">
    <subcellularLocation>
        <location evidence="1 5">Nucleus</location>
        <location evidence="1 5">Nucleolus</location>
    </subcellularLocation>
</comment>
<dbReference type="Pfam" id="PF17405">
    <property type="entry name" value="Nrap_D4"/>
    <property type="match status" value="1"/>
</dbReference>
<evidence type="ECO:0000256" key="6">
    <source>
        <dbReference type="SAM" id="MobiDB-lite"/>
    </source>
</evidence>
<evidence type="ECO:0000313" key="14">
    <source>
        <dbReference type="Proteomes" id="UP000054270"/>
    </source>
</evidence>
<feature type="domain" description="Nrap protein" evidence="12">
    <location>
        <begin position="1085"/>
        <end position="1224"/>
    </location>
</feature>
<dbReference type="Pfam" id="PF17407">
    <property type="entry name" value="Nrap_D6"/>
    <property type="match status" value="1"/>
</dbReference>
<dbReference type="AlphaFoldDB" id="A0A0D2PBR1"/>
<keyword evidence="4 5" id="KW-0539">Nucleus</keyword>
<feature type="domain" description="Nrap protein" evidence="11">
    <location>
        <begin position="919"/>
        <end position="1081"/>
    </location>
</feature>
<dbReference type="Pfam" id="PF17406">
    <property type="entry name" value="Nrap_D5"/>
    <property type="match status" value="1"/>
</dbReference>
<dbReference type="GO" id="GO:0003723">
    <property type="term" value="F:RNA binding"/>
    <property type="evidence" value="ECO:0007669"/>
    <property type="project" value="UniProtKB-KW"/>
</dbReference>
<evidence type="ECO:0000259" key="11">
    <source>
        <dbReference type="Pfam" id="PF17406"/>
    </source>
</evidence>
<evidence type="ECO:0000256" key="5">
    <source>
        <dbReference type="RuleBase" id="RU364032"/>
    </source>
</evidence>
<keyword evidence="5" id="KW-0698">rRNA processing</keyword>
<organism evidence="13 14">
    <name type="scientific">Hypholoma sublateritium (strain FD-334 SS-4)</name>
    <dbReference type="NCBI Taxonomy" id="945553"/>
    <lineage>
        <taxon>Eukaryota</taxon>
        <taxon>Fungi</taxon>
        <taxon>Dikarya</taxon>
        <taxon>Basidiomycota</taxon>
        <taxon>Agaricomycotina</taxon>
        <taxon>Agaricomycetes</taxon>
        <taxon>Agaricomycetidae</taxon>
        <taxon>Agaricales</taxon>
        <taxon>Agaricineae</taxon>
        <taxon>Strophariaceae</taxon>
        <taxon>Hypholoma</taxon>
    </lineage>
</organism>
<dbReference type="InterPro" id="IPR035370">
    <property type="entry name" value="Nrap_D5"/>
</dbReference>
<dbReference type="InterPro" id="IPR035082">
    <property type="entry name" value="Nrap_D1"/>
</dbReference>
<evidence type="ECO:0000259" key="9">
    <source>
        <dbReference type="Pfam" id="PF17404"/>
    </source>
</evidence>
<dbReference type="EMBL" id="KN817600">
    <property type="protein sequence ID" value="KJA17695.1"/>
    <property type="molecule type" value="Genomic_DNA"/>
</dbReference>
<name>A0A0D2PBR1_HYPSF</name>
<dbReference type="InterPro" id="IPR035369">
    <property type="entry name" value="Nrap_D4"/>
</dbReference>
<dbReference type="GO" id="GO:0006364">
    <property type="term" value="P:rRNA processing"/>
    <property type="evidence" value="ECO:0007669"/>
    <property type="project" value="UniProtKB-KW"/>
</dbReference>
<dbReference type="Proteomes" id="UP000054270">
    <property type="component" value="Unassembled WGS sequence"/>
</dbReference>
<evidence type="ECO:0000259" key="10">
    <source>
        <dbReference type="Pfam" id="PF17405"/>
    </source>
</evidence>
<evidence type="ECO:0000256" key="4">
    <source>
        <dbReference type="ARBA" id="ARBA00023242"/>
    </source>
</evidence>
<evidence type="ECO:0000259" key="8">
    <source>
        <dbReference type="Pfam" id="PF17403"/>
    </source>
</evidence>
<dbReference type="OMA" id="DERAHIP"/>
<accession>A0A0D2PBR1</accession>
<dbReference type="Gene3D" id="3.30.70.3030">
    <property type="match status" value="1"/>
</dbReference>
<dbReference type="PANTHER" id="PTHR17972">
    <property type="entry name" value="NUCLEOLAR RNA-ASSOCIATED PROTEIN"/>
    <property type="match status" value="1"/>
</dbReference>
<gene>
    <name evidence="13" type="ORF">HYPSUDRAFT_46178</name>
</gene>
<sequence>MAPTLERKHAGTLKLQKSPQISEDVSDEDQLMEHAEGSEDSGEMSAMEEGEDGEWGGISGSKDTGVVDDSHSGTKPKKPPTGEELRTIKDASDLFKSSSFKLQIDALLPNVRPKSSRTAPLEQFLFALHSFLKDLPSIAPQHPLEAGRKLLKKGVAVPYSLPLPTEDTNWKVAFEAPSDITLVGSWANKVSVKAKDGGKFGVDLAVEMPNSLFQEKDYLNGRFFHKRAFYLATIAAAIQKSKSLDVVVVYESLRGDPRLTKLVLVPTHNSANDFTKLNAKICIIPVLHSESPIPLHRLSPSHSNVRLHTSTEITGDDALAPTHLPTPLYNNALLRTLTPRYQLLAIHELQNECPAFSDALTLVRIWANQRGYSEGTRMCVRGFEGAGPWWWSILALLLNGEERRSGATKANKRKSVGNGLSSYQLFKAALEFLAKHDWEKEPVFVRSANKHRYPPEEYHTSTESVFVDSASLTNLLAGVPLGSLELLRYDALRTLETLNQSSFSGDPFTAVFLKDCRDLNTRFDVIIRVNLVSAKPRSISAHSTIDIGSPVNALLASISSILRQGLGDRSRAVAILHPSSVPRALSQAHPSTPNDIFVGIVHNPQHAFRVVDHGPAVDSDDQPALQAFRELWGDKSELRRFKDGRIMESVVWEVTTADERAHVPAMVVRHLLKHHFNIQDDEVETWQTPFDSLLRLPQTVSREYMALGVSTGFKGALTAFDNLVKAIKALDEELPLALLTVSPISELLRYTSVFSPVPLPSSVAQLLPPNARYLEPIEIVLEFEKSSRWPDDLKAVQTIKLAFFDKIASALMESVPELSARVVIGDGVHDSPIMDKACLEVITPEGWAFAAHIWHDREVNLLDQLIGGKANILPHIVTKTEKKKSAEHYEALEAKEVYMRRFIHAPRHHRAIATLAHHYSAFPGTVRLVKRWLAAHWILHGHFSEELVELICASFFVEGGRTVTADADTEKTIQDLVPASKERGFACVIQFLKEWKWEEGLFVPLYGAEAVPSDKAQASTSKVGAASAWKVTTELDKEGHVWTYQGPDLVVAHRVRALANATWKCLQDVEAGQFNVQSMFIHPTDDYDFVLQLDPVVLPRYLHNVTADADLLAKRGKYANKAQEQDAVLPMPGFDPAKLFSSDLQRVYADTLKIFYDPFGGDKIGAVWDPSLKDARPFRVLGGFSSIPVKKDDEKAKDKGMVTINQSAVIMEIERLGTGIVKKITVHN</sequence>
<proteinExistence type="inferred from homology"/>
<protein>
    <recommendedName>
        <fullName evidence="5">U3 small nucleolar RNA-associated protein 22</fullName>
    </recommendedName>
</protein>
<evidence type="ECO:0000256" key="2">
    <source>
        <dbReference type="ARBA" id="ARBA00006674"/>
    </source>
</evidence>
<dbReference type="STRING" id="945553.A0A0D2PBR1"/>
<dbReference type="InterPro" id="IPR035367">
    <property type="entry name" value="Nrap_D2"/>
</dbReference>
<dbReference type="OrthoDB" id="10251401at2759"/>
<comment type="similarity">
    <text evidence="2 5">Belongs to the NRAP family.</text>
</comment>
<evidence type="ECO:0000259" key="12">
    <source>
        <dbReference type="Pfam" id="PF17407"/>
    </source>
</evidence>
<evidence type="ECO:0000313" key="13">
    <source>
        <dbReference type="EMBL" id="KJA17695.1"/>
    </source>
</evidence>
<keyword evidence="5" id="KW-0687">Ribonucleoprotein</keyword>
<feature type="domain" description="Nrap protein" evidence="9">
    <location>
        <begin position="521"/>
        <end position="677"/>
    </location>
</feature>
<feature type="domain" description="Nrap protein" evidence="10">
    <location>
        <begin position="701"/>
        <end position="917"/>
    </location>
</feature>